<keyword evidence="4" id="KW-0808">Transferase</keyword>
<dbReference type="EMBL" id="CAJHUC010001093">
    <property type="protein sequence ID" value="CAD7699704.1"/>
    <property type="molecule type" value="Genomic_DNA"/>
</dbReference>
<dbReference type="OrthoDB" id="2414662at2759"/>
<gene>
    <name evidence="7" type="ORF">OSTQU699_LOCUS5063</name>
</gene>
<evidence type="ECO:0000313" key="7">
    <source>
        <dbReference type="EMBL" id="CAD7699704.1"/>
    </source>
</evidence>
<proteinExistence type="inferred from homology"/>
<keyword evidence="3" id="KW-0032">Aminotransferase</keyword>
<dbReference type="InterPro" id="IPR050596">
    <property type="entry name" value="AspAT/PAT-like"/>
</dbReference>
<evidence type="ECO:0000256" key="2">
    <source>
        <dbReference type="ARBA" id="ARBA00007441"/>
    </source>
</evidence>
<dbReference type="AlphaFoldDB" id="A0A8S1IY98"/>
<evidence type="ECO:0000256" key="3">
    <source>
        <dbReference type="ARBA" id="ARBA00022576"/>
    </source>
</evidence>
<dbReference type="PROSITE" id="PS00105">
    <property type="entry name" value="AA_TRANSFER_CLASS_1"/>
    <property type="match status" value="1"/>
</dbReference>
<keyword evidence="8" id="KW-1185">Reference proteome</keyword>
<evidence type="ECO:0000256" key="4">
    <source>
        <dbReference type="ARBA" id="ARBA00022679"/>
    </source>
</evidence>
<dbReference type="GO" id="GO:0030170">
    <property type="term" value="F:pyridoxal phosphate binding"/>
    <property type="evidence" value="ECO:0007669"/>
    <property type="project" value="InterPro"/>
</dbReference>
<dbReference type="Pfam" id="PF00155">
    <property type="entry name" value="Aminotran_1_2"/>
    <property type="match status" value="1"/>
</dbReference>
<comment type="cofactor">
    <cofactor evidence="1">
        <name>pyridoxal 5'-phosphate</name>
        <dbReference type="ChEBI" id="CHEBI:597326"/>
    </cofactor>
</comment>
<dbReference type="InterPro" id="IPR015421">
    <property type="entry name" value="PyrdxlP-dep_Trfase_major"/>
</dbReference>
<dbReference type="Gene3D" id="3.40.640.10">
    <property type="entry name" value="Type I PLP-dependent aspartate aminotransferase-like (Major domain)"/>
    <property type="match status" value="1"/>
</dbReference>
<organism evidence="7 8">
    <name type="scientific">Ostreobium quekettii</name>
    <dbReference type="NCBI Taxonomy" id="121088"/>
    <lineage>
        <taxon>Eukaryota</taxon>
        <taxon>Viridiplantae</taxon>
        <taxon>Chlorophyta</taxon>
        <taxon>core chlorophytes</taxon>
        <taxon>Ulvophyceae</taxon>
        <taxon>TCBD clade</taxon>
        <taxon>Bryopsidales</taxon>
        <taxon>Ostreobineae</taxon>
        <taxon>Ostreobiaceae</taxon>
        <taxon>Ostreobium</taxon>
    </lineage>
</organism>
<dbReference type="InterPro" id="IPR015422">
    <property type="entry name" value="PyrdxlP-dep_Trfase_small"/>
</dbReference>
<comment type="similarity">
    <text evidence="2">Belongs to the class-I pyridoxal-phosphate-dependent aminotransferase family.</text>
</comment>
<reference evidence="7" key="1">
    <citation type="submission" date="2020-12" db="EMBL/GenBank/DDBJ databases">
        <authorList>
            <person name="Iha C."/>
        </authorList>
    </citation>
    <scope>NUCLEOTIDE SEQUENCE</scope>
</reference>
<dbReference type="PANTHER" id="PTHR46383">
    <property type="entry name" value="ASPARTATE AMINOTRANSFERASE"/>
    <property type="match status" value="1"/>
</dbReference>
<dbReference type="Gene3D" id="3.90.1150.10">
    <property type="entry name" value="Aspartate Aminotransferase, domain 1"/>
    <property type="match status" value="1"/>
</dbReference>
<name>A0A8S1IY98_9CHLO</name>
<dbReference type="InterPro" id="IPR015424">
    <property type="entry name" value="PyrdxlP-dep_Trfase"/>
</dbReference>
<evidence type="ECO:0000313" key="8">
    <source>
        <dbReference type="Proteomes" id="UP000708148"/>
    </source>
</evidence>
<comment type="caution">
    <text evidence="7">The sequence shown here is derived from an EMBL/GenBank/DDBJ whole genome shotgun (WGS) entry which is preliminary data.</text>
</comment>
<sequence length="186" mass="19647">MWERTLTVNGFSKAYSMTGWRLGYLAAPPQFAAAANKIQSQTTSAPSSISQHAGLAALALGPHGGKPVKSMVEAFRQRRDFVVAALDAMPGVRIHAPDGAFYVFPDVSSLIGPDVVAEGFGAVPDGDALCKYLVEHAQVAAVPGSAFGQPDCIRLSYAASMDVLKEGLSRVARALDPSVLRHHNQS</sequence>
<dbReference type="PANTHER" id="PTHR46383:SF1">
    <property type="entry name" value="ASPARTATE AMINOTRANSFERASE"/>
    <property type="match status" value="1"/>
</dbReference>
<dbReference type="GO" id="GO:0006520">
    <property type="term" value="P:amino acid metabolic process"/>
    <property type="evidence" value="ECO:0007669"/>
    <property type="project" value="InterPro"/>
</dbReference>
<dbReference type="GO" id="GO:0008483">
    <property type="term" value="F:transaminase activity"/>
    <property type="evidence" value="ECO:0007669"/>
    <property type="project" value="UniProtKB-KW"/>
</dbReference>
<dbReference type="SUPFAM" id="SSF53383">
    <property type="entry name" value="PLP-dependent transferases"/>
    <property type="match status" value="1"/>
</dbReference>
<evidence type="ECO:0000256" key="5">
    <source>
        <dbReference type="ARBA" id="ARBA00022898"/>
    </source>
</evidence>
<keyword evidence="5" id="KW-0663">Pyridoxal phosphate</keyword>
<evidence type="ECO:0000259" key="6">
    <source>
        <dbReference type="Pfam" id="PF00155"/>
    </source>
</evidence>
<accession>A0A8S1IY98</accession>
<dbReference type="Proteomes" id="UP000708148">
    <property type="component" value="Unassembled WGS sequence"/>
</dbReference>
<feature type="domain" description="Aminotransferase class I/classII large" evidence="6">
    <location>
        <begin position="5"/>
        <end position="165"/>
    </location>
</feature>
<dbReference type="InterPro" id="IPR004838">
    <property type="entry name" value="NHTrfase_class1_PyrdxlP-BS"/>
</dbReference>
<evidence type="ECO:0000256" key="1">
    <source>
        <dbReference type="ARBA" id="ARBA00001933"/>
    </source>
</evidence>
<dbReference type="CDD" id="cd00609">
    <property type="entry name" value="AAT_like"/>
    <property type="match status" value="1"/>
</dbReference>
<protein>
    <recommendedName>
        <fullName evidence="6">Aminotransferase class I/classII large domain-containing protein</fullName>
    </recommendedName>
</protein>
<dbReference type="InterPro" id="IPR004839">
    <property type="entry name" value="Aminotransferase_I/II_large"/>
</dbReference>